<dbReference type="OrthoDB" id="572373at2"/>
<feature type="transmembrane region" description="Helical" evidence="1">
    <location>
        <begin position="78"/>
        <end position="103"/>
    </location>
</feature>
<dbReference type="RefSeq" id="WP_064439378.1">
    <property type="nucleotide sequence ID" value="NZ_BDDI01000004.1"/>
</dbReference>
<dbReference type="Pfam" id="PF14325">
    <property type="entry name" value="DUF4383"/>
    <property type="match status" value="1"/>
</dbReference>
<dbReference type="Proteomes" id="UP000567922">
    <property type="component" value="Unassembled WGS sequence"/>
</dbReference>
<feature type="transmembrane region" description="Helical" evidence="1">
    <location>
        <begin position="12"/>
        <end position="34"/>
    </location>
</feature>
<feature type="transmembrane region" description="Helical" evidence="1">
    <location>
        <begin position="109"/>
        <end position="126"/>
    </location>
</feature>
<organism evidence="2 3">
    <name type="scientific">Hoyosella altamirensis</name>
    <dbReference type="NCBI Taxonomy" id="616997"/>
    <lineage>
        <taxon>Bacteria</taxon>
        <taxon>Bacillati</taxon>
        <taxon>Actinomycetota</taxon>
        <taxon>Actinomycetes</taxon>
        <taxon>Mycobacteriales</taxon>
        <taxon>Hoyosellaceae</taxon>
        <taxon>Hoyosella</taxon>
    </lineage>
</organism>
<evidence type="ECO:0000313" key="3">
    <source>
        <dbReference type="Proteomes" id="UP000567922"/>
    </source>
</evidence>
<name>A0A839RRI1_9ACTN</name>
<feature type="transmembrane region" description="Helical" evidence="1">
    <location>
        <begin position="40"/>
        <end position="66"/>
    </location>
</feature>
<keyword evidence="1" id="KW-1133">Transmembrane helix</keyword>
<comment type="caution">
    <text evidence="2">The sequence shown here is derived from an EMBL/GenBank/DDBJ whole genome shotgun (WGS) entry which is preliminary data.</text>
</comment>
<keyword evidence="1" id="KW-0812">Transmembrane</keyword>
<accession>A0A839RRI1</accession>
<sequence>MSRSVNQLVAYGFGTIYLAVGILGFTVSSGFPVAGAEGGALLGLFGVNALHNLVHLLIGVGLIVAATAGTRAAKAANVAVGATYLLVGVAGPIISATVLNVLALNGPDHFLHLGSALALLGVGMLADRPVARPRFVSP</sequence>
<evidence type="ECO:0000256" key="1">
    <source>
        <dbReference type="SAM" id="Phobius"/>
    </source>
</evidence>
<keyword evidence="1" id="KW-0472">Membrane</keyword>
<dbReference type="AlphaFoldDB" id="A0A839RRI1"/>
<evidence type="ECO:0000313" key="2">
    <source>
        <dbReference type="EMBL" id="MBB3039140.1"/>
    </source>
</evidence>
<gene>
    <name evidence="2" type="ORF">FHU29_003609</name>
</gene>
<dbReference type="EMBL" id="JACHWS010000003">
    <property type="protein sequence ID" value="MBB3039140.1"/>
    <property type="molecule type" value="Genomic_DNA"/>
</dbReference>
<reference evidence="2 3" key="1">
    <citation type="submission" date="2020-08" db="EMBL/GenBank/DDBJ databases">
        <title>Sequencing the genomes of 1000 actinobacteria strains.</title>
        <authorList>
            <person name="Klenk H.-P."/>
        </authorList>
    </citation>
    <scope>NUCLEOTIDE SEQUENCE [LARGE SCALE GENOMIC DNA]</scope>
    <source>
        <strain evidence="2 3">DSM 45258</strain>
    </source>
</reference>
<proteinExistence type="predicted"/>
<keyword evidence="3" id="KW-1185">Reference proteome</keyword>
<protein>
    <recommendedName>
        <fullName evidence="4">DUF4383 domain-containing protein</fullName>
    </recommendedName>
</protein>
<evidence type="ECO:0008006" key="4">
    <source>
        <dbReference type="Google" id="ProtNLM"/>
    </source>
</evidence>